<feature type="domain" description="Thiamin pyrophosphokinase-like substrate-binding" evidence="7">
    <location>
        <begin position="137"/>
        <end position="205"/>
    </location>
</feature>
<dbReference type="GO" id="GO:0009229">
    <property type="term" value="P:thiamine diphosphate biosynthetic process"/>
    <property type="evidence" value="ECO:0007669"/>
    <property type="project" value="InterPro"/>
</dbReference>
<evidence type="ECO:0000256" key="5">
    <source>
        <dbReference type="NCBIfam" id="TIGR01378"/>
    </source>
</evidence>
<dbReference type="eggNOG" id="COG1564">
    <property type="taxonomic scope" value="Bacteria"/>
</dbReference>
<dbReference type="Pfam" id="PF04263">
    <property type="entry name" value="TPK_catalytic"/>
    <property type="match status" value="1"/>
</dbReference>
<evidence type="ECO:0000313" key="8">
    <source>
        <dbReference type="EMBL" id="EGN57131.1"/>
    </source>
</evidence>
<name>F8N5G6_9BACT</name>
<evidence type="ECO:0000256" key="2">
    <source>
        <dbReference type="ARBA" id="ARBA00022741"/>
    </source>
</evidence>
<dbReference type="Pfam" id="PF21275">
    <property type="entry name" value="Thi_PPkinase_C"/>
    <property type="match status" value="1"/>
</dbReference>
<dbReference type="InterPro" id="IPR053149">
    <property type="entry name" value="TPK"/>
</dbReference>
<dbReference type="OrthoDB" id="1132102at2"/>
<keyword evidence="2" id="KW-0547">Nucleotide-binding</keyword>
<dbReference type="EC" id="2.7.6.2" evidence="5"/>
<accession>F8N5G6</accession>
<dbReference type="NCBIfam" id="TIGR01378">
    <property type="entry name" value="thi_PPkinase"/>
    <property type="match status" value="1"/>
</dbReference>
<dbReference type="GO" id="GO:0006772">
    <property type="term" value="P:thiamine metabolic process"/>
    <property type="evidence" value="ECO:0007669"/>
    <property type="project" value="UniProtKB-UniRule"/>
</dbReference>
<dbReference type="InterPro" id="IPR007371">
    <property type="entry name" value="TPK_catalytic"/>
</dbReference>
<evidence type="ECO:0000313" key="9">
    <source>
        <dbReference type="Proteomes" id="UP000002772"/>
    </source>
</evidence>
<dbReference type="HOGENOM" id="CLU_044237_2_0_10"/>
<sequence length="211" mass="23546">MGISFNTPATVILANGSFPTHEIPLSLLRRTTYLCCCDRAGMTAIQKGYMPDAIVGDGDSLPENFRQRYAAIFHHVAEQDDNDLTKATRFVIAKGFKNIVYLGATGKREDHTLANISLLGYYHKCLGVEAMMVTDKGWFVAAGGCRTFKAFPRQQVSVFNINCTKLQGKGLRWDLYPFSSLWQGTLNEAEDSSFEINGDGEYLIYQTFEAK</sequence>
<evidence type="ECO:0000256" key="1">
    <source>
        <dbReference type="ARBA" id="ARBA00022679"/>
    </source>
</evidence>
<dbReference type="EMBL" id="GL945017">
    <property type="protein sequence ID" value="EGN57131.1"/>
    <property type="molecule type" value="Genomic_DNA"/>
</dbReference>
<reference evidence="9" key="1">
    <citation type="journal article" date="2011" name="Stand. Genomic Sci.">
        <title>Non-contiguous finished genome sequence of the opportunistic oral pathogen Prevotella multisaccharivorax type strain (PPPA20).</title>
        <authorList>
            <person name="Pati A."/>
            <person name="Gronow S."/>
            <person name="Lu M."/>
            <person name="Lapidus A."/>
            <person name="Nolan M."/>
            <person name="Lucas S."/>
            <person name="Hammon N."/>
            <person name="Deshpande S."/>
            <person name="Cheng J.F."/>
            <person name="Tapia R."/>
            <person name="Han C."/>
            <person name="Goodwin L."/>
            <person name="Pitluck S."/>
            <person name="Liolios K."/>
            <person name="Pagani I."/>
            <person name="Mavromatis K."/>
            <person name="Mikhailova N."/>
            <person name="Huntemann M."/>
            <person name="Chen A."/>
            <person name="Palaniappan K."/>
            <person name="Land M."/>
            <person name="Hauser L."/>
            <person name="Detter J.C."/>
            <person name="Brambilla E.M."/>
            <person name="Rohde M."/>
            <person name="Goker M."/>
            <person name="Woyke T."/>
            <person name="Bristow J."/>
            <person name="Eisen J.A."/>
            <person name="Markowitz V."/>
            <person name="Hugenholtz P."/>
            <person name="Kyrpides N.C."/>
            <person name="Klenk H.P."/>
            <person name="Ivanova N."/>
        </authorList>
    </citation>
    <scope>NUCLEOTIDE SEQUENCE [LARGE SCALE GENOMIC DNA]</scope>
    <source>
        <strain evidence="9">DSM 17128</strain>
    </source>
</reference>
<evidence type="ECO:0000256" key="4">
    <source>
        <dbReference type="ARBA" id="ARBA00022840"/>
    </source>
</evidence>
<dbReference type="GO" id="GO:0004788">
    <property type="term" value="F:thiamine diphosphokinase activity"/>
    <property type="evidence" value="ECO:0007669"/>
    <property type="project" value="UniProtKB-UniRule"/>
</dbReference>
<feature type="domain" description="Thiamin pyrophosphokinase catalytic" evidence="6">
    <location>
        <begin position="27"/>
        <end position="121"/>
    </location>
</feature>
<proteinExistence type="predicted"/>
<keyword evidence="1" id="KW-0808">Transferase</keyword>
<protein>
    <recommendedName>
        <fullName evidence="5">Thiamine diphosphokinase</fullName>
        <ecNumber evidence="5">2.7.6.2</ecNumber>
    </recommendedName>
</protein>
<dbReference type="InterPro" id="IPR036759">
    <property type="entry name" value="TPK_catalytic_sf"/>
</dbReference>
<dbReference type="GO" id="GO:0005524">
    <property type="term" value="F:ATP binding"/>
    <property type="evidence" value="ECO:0007669"/>
    <property type="project" value="UniProtKB-KW"/>
</dbReference>
<keyword evidence="4" id="KW-0067">ATP-binding</keyword>
<dbReference type="InterPro" id="IPR006282">
    <property type="entry name" value="Thi_PPkinase"/>
</dbReference>
<evidence type="ECO:0000259" key="6">
    <source>
        <dbReference type="Pfam" id="PF04263"/>
    </source>
</evidence>
<dbReference type="PANTHER" id="PTHR41299:SF1">
    <property type="entry name" value="THIAMINE PYROPHOSPHOKINASE"/>
    <property type="match status" value="1"/>
</dbReference>
<dbReference type="AlphaFoldDB" id="F8N5G6"/>
<dbReference type="PANTHER" id="PTHR41299">
    <property type="entry name" value="THIAMINE PYROPHOSPHOKINASE"/>
    <property type="match status" value="1"/>
</dbReference>
<dbReference type="CDD" id="cd07995">
    <property type="entry name" value="TPK"/>
    <property type="match status" value="1"/>
</dbReference>
<dbReference type="Proteomes" id="UP000002772">
    <property type="component" value="Unassembled WGS sequence"/>
</dbReference>
<organism evidence="8 9">
    <name type="scientific">Hallella multisaccharivorax DSM 17128</name>
    <dbReference type="NCBI Taxonomy" id="688246"/>
    <lineage>
        <taxon>Bacteria</taxon>
        <taxon>Pseudomonadati</taxon>
        <taxon>Bacteroidota</taxon>
        <taxon>Bacteroidia</taxon>
        <taxon>Bacteroidales</taxon>
        <taxon>Prevotellaceae</taxon>
        <taxon>Hallella</taxon>
    </lineage>
</organism>
<dbReference type="SUPFAM" id="SSF63999">
    <property type="entry name" value="Thiamin pyrophosphokinase, catalytic domain"/>
    <property type="match status" value="1"/>
</dbReference>
<dbReference type="STRING" id="688246.Premu_1726"/>
<dbReference type="Gene3D" id="3.40.50.10240">
    <property type="entry name" value="Thiamin pyrophosphokinase, catalytic domain"/>
    <property type="match status" value="1"/>
</dbReference>
<dbReference type="GO" id="GO:0016301">
    <property type="term" value="F:kinase activity"/>
    <property type="evidence" value="ECO:0007669"/>
    <property type="project" value="UniProtKB-KW"/>
</dbReference>
<evidence type="ECO:0000259" key="7">
    <source>
        <dbReference type="Pfam" id="PF21275"/>
    </source>
</evidence>
<dbReference type="RefSeq" id="WP_007574499.1">
    <property type="nucleotide sequence ID" value="NZ_BPTS01000002.1"/>
</dbReference>
<keyword evidence="3 8" id="KW-0418">Kinase</keyword>
<gene>
    <name evidence="8" type="ORF">Premu_1726</name>
</gene>
<dbReference type="InterPro" id="IPR049442">
    <property type="entry name" value="Thi_PPkinase-like_C"/>
</dbReference>
<keyword evidence="9" id="KW-1185">Reference proteome</keyword>
<evidence type="ECO:0000256" key="3">
    <source>
        <dbReference type="ARBA" id="ARBA00022777"/>
    </source>
</evidence>